<keyword evidence="3" id="KW-1185">Reference proteome</keyword>
<dbReference type="InterPro" id="IPR052170">
    <property type="entry name" value="M29_Exopeptidase"/>
</dbReference>
<dbReference type="EMBL" id="DF968181">
    <property type="protein sequence ID" value="GAP40139.1"/>
    <property type="molecule type" value="Genomic_DNA"/>
</dbReference>
<dbReference type="Pfam" id="PF26233">
    <property type="entry name" value="NicX"/>
    <property type="match status" value="1"/>
</dbReference>
<accession>A0A0S7BP60</accession>
<keyword evidence="2" id="KW-0031">Aminopeptidase</keyword>
<reference evidence="2" key="1">
    <citation type="journal article" date="2015" name="Genome Announc.">
        <title>Draft Genome Sequence of Anaerolineae Strain TC1, a Novel Isolate from a Methanogenic Wastewater Treatment System.</title>
        <authorList>
            <person name="Matsuura N."/>
            <person name="Tourlousse D.M."/>
            <person name="Sun L."/>
            <person name="Toyonaga M."/>
            <person name="Kuroda K."/>
            <person name="Ohashi A."/>
            <person name="Cruz R."/>
            <person name="Yamaguchi T."/>
            <person name="Sekiguchi Y."/>
        </authorList>
    </citation>
    <scope>NUCLEOTIDE SEQUENCE [LARGE SCALE GENOMIC DNA]</scope>
    <source>
        <strain evidence="2">TC1</strain>
    </source>
</reference>
<proteinExistence type="predicted"/>
<organism evidence="2">
    <name type="scientific">Flexilinea flocculi</name>
    <dbReference type="NCBI Taxonomy" id="1678840"/>
    <lineage>
        <taxon>Bacteria</taxon>
        <taxon>Bacillati</taxon>
        <taxon>Chloroflexota</taxon>
        <taxon>Anaerolineae</taxon>
        <taxon>Anaerolineales</taxon>
        <taxon>Anaerolineaceae</taxon>
        <taxon>Flexilinea</taxon>
    </lineage>
</organism>
<dbReference type="Gene3D" id="3.40.1830.10">
    <property type="entry name" value="Thermophilic metalloprotease (M29)"/>
    <property type="match status" value="1"/>
</dbReference>
<name>A0A0S7BP60_9CHLR</name>
<sequence length="348" mass="38399">MTEYFEYELTKAASILINDMFRLKKGETLVITADTQTDMRVVNAVAAAAHTAGAKPMTIVLASPLGVGKAADNMLPVDSLTGALLYADAWVEFNQQWLLYSTPFERAMKENKKLRYSCLVGMTVDMMVRLIGRIDAALLSDFLHQVTEMTQKAGRMRITTPAGNDLSFRLVKERIVGCDDGMADTPGAHFLSGQISFFPEFDSIQGKLVFDGTISPPCGFLKEPVFLDIENGVIQKIYGGNQADELRRWLESFDDPNMFRLAHGCYGFNPGARMCGNVLEDERVWGCTEWGMGYLSPVDAPPDGIQAKSHCDGLCLNSSVWLDDELFMENGVVVHPDVSEKAKRLIGG</sequence>
<evidence type="ECO:0000313" key="3">
    <source>
        <dbReference type="Proteomes" id="UP000053370"/>
    </source>
</evidence>
<dbReference type="AlphaFoldDB" id="A0A0S7BP60"/>
<dbReference type="PANTHER" id="PTHR34448:SF1">
    <property type="entry name" value="BLL6088 PROTEIN"/>
    <property type="match status" value="1"/>
</dbReference>
<dbReference type="PANTHER" id="PTHR34448">
    <property type="entry name" value="AMINOPEPTIDASE"/>
    <property type="match status" value="1"/>
</dbReference>
<dbReference type="STRING" id="1678840.ATC1_13105"/>
<dbReference type="InterPro" id="IPR035097">
    <property type="entry name" value="M29_N-terminal"/>
</dbReference>
<evidence type="ECO:0000313" key="2">
    <source>
        <dbReference type="EMBL" id="GAP40139.1"/>
    </source>
</evidence>
<dbReference type="GO" id="GO:0004177">
    <property type="term" value="F:aminopeptidase activity"/>
    <property type="evidence" value="ECO:0007669"/>
    <property type="project" value="UniProtKB-KW"/>
</dbReference>
<dbReference type="Proteomes" id="UP000053370">
    <property type="component" value="Unassembled WGS sequence"/>
</dbReference>
<gene>
    <name evidence="2" type="ORF">ATC1_13105</name>
</gene>
<keyword evidence="2" id="KW-0645">Protease</keyword>
<protein>
    <submittedName>
        <fullName evidence="2">Leucyl aminopeptidase</fullName>
    </submittedName>
</protein>
<dbReference type="RefSeq" id="WP_062279181.1">
    <property type="nucleotide sequence ID" value="NZ_DF968181.1"/>
</dbReference>
<dbReference type="SUPFAM" id="SSF144052">
    <property type="entry name" value="Thermophilic metalloprotease-like"/>
    <property type="match status" value="1"/>
</dbReference>
<dbReference type="OrthoDB" id="9803993at2"/>
<keyword evidence="1" id="KW-0479">Metal-binding</keyword>
<dbReference type="GO" id="GO:0046872">
    <property type="term" value="F:metal ion binding"/>
    <property type="evidence" value="ECO:0007669"/>
    <property type="project" value="UniProtKB-KW"/>
</dbReference>
<dbReference type="InterPro" id="IPR058739">
    <property type="entry name" value="NicX"/>
</dbReference>
<keyword evidence="2" id="KW-0378">Hydrolase</keyword>
<evidence type="ECO:0000256" key="1">
    <source>
        <dbReference type="ARBA" id="ARBA00022723"/>
    </source>
</evidence>
<dbReference type="PATRIC" id="fig|1678840.3.peg.1324"/>